<feature type="region of interest" description="Disordered" evidence="2">
    <location>
        <begin position="270"/>
        <end position="291"/>
    </location>
</feature>
<protein>
    <submittedName>
        <fullName evidence="4">Uncharacterized protein LOC104216648</fullName>
    </submittedName>
</protein>
<keyword evidence="1" id="KW-0175">Coiled coil</keyword>
<accession>A0A1U7VRQ9</accession>
<evidence type="ECO:0000256" key="1">
    <source>
        <dbReference type="SAM" id="Coils"/>
    </source>
</evidence>
<keyword evidence="3" id="KW-1185">Reference proteome</keyword>
<sequence length="314" mass="36757">MKITETRAKTTEESVRKLENQLQNYMSETNKKLESNDPKMDELNRKFNMMMEKMFANKDGILGSASSKSHHGEGLSIRMRMVEPHEQSTGRPHVNLFASRVDFPYFEEGYPGSWLQKCERYFYYNHIVDPQQKLVSVVLHLNGRDESWYFSYQLSNRIVRCPDFVEEICRSYNKFNSSNLKLLEKFKRVEQRGSVNEYLERFEDLKAWVLIKYPTIPEEFFLGFFIEVLKEEIKHTIKILDPYSLSHAVEKVRQKKNLINTMARKSRMSGVRSIGQNQGVTPNVGTRIPTNGKKEGNFNASILGTRLFEARKAR</sequence>
<feature type="compositionally biased region" description="Polar residues" evidence="2">
    <location>
        <begin position="274"/>
        <end position="284"/>
    </location>
</feature>
<name>A0A1U7VRQ9_NICSY</name>
<reference evidence="4" key="2">
    <citation type="submission" date="2025-08" db="UniProtKB">
        <authorList>
            <consortium name="RefSeq"/>
        </authorList>
    </citation>
    <scope>IDENTIFICATION</scope>
    <source>
        <tissue evidence="4">Leaf</tissue>
    </source>
</reference>
<dbReference type="AlphaFoldDB" id="A0A1U7VRQ9"/>
<dbReference type="RefSeq" id="XP_009765059.1">
    <property type="nucleotide sequence ID" value="XM_009766757.1"/>
</dbReference>
<reference evidence="3" key="1">
    <citation type="journal article" date="2013" name="Genome Biol.">
        <title>Reference genomes and transcriptomes of Nicotiana sylvestris and Nicotiana tomentosiformis.</title>
        <authorList>
            <person name="Sierro N."/>
            <person name="Battey J.N."/>
            <person name="Ouadi S."/>
            <person name="Bovet L."/>
            <person name="Goepfert S."/>
            <person name="Bakaher N."/>
            <person name="Peitsch M.C."/>
            <person name="Ivanov N.V."/>
        </authorList>
    </citation>
    <scope>NUCLEOTIDE SEQUENCE [LARGE SCALE GENOMIC DNA]</scope>
</reference>
<dbReference type="Proteomes" id="UP000189701">
    <property type="component" value="Unplaced"/>
</dbReference>
<proteinExistence type="predicted"/>
<evidence type="ECO:0000313" key="4">
    <source>
        <dbReference type="RefSeq" id="XP_009765059.1"/>
    </source>
</evidence>
<feature type="coiled-coil region" evidence="1">
    <location>
        <begin position="1"/>
        <end position="35"/>
    </location>
</feature>
<organism evidence="3 4">
    <name type="scientific">Nicotiana sylvestris</name>
    <name type="common">Wood tobacco</name>
    <name type="synonym">South American tobacco</name>
    <dbReference type="NCBI Taxonomy" id="4096"/>
    <lineage>
        <taxon>Eukaryota</taxon>
        <taxon>Viridiplantae</taxon>
        <taxon>Streptophyta</taxon>
        <taxon>Embryophyta</taxon>
        <taxon>Tracheophyta</taxon>
        <taxon>Spermatophyta</taxon>
        <taxon>Magnoliopsida</taxon>
        <taxon>eudicotyledons</taxon>
        <taxon>Gunneridae</taxon>
        <taxon>Pentapetalae</taxon>
        <taxon>asterids</taxon>
        <taxon>lamiids</taxon>
        <taxon>Solanales</taxon>
        <taxon>Solanaceae</taxon>
        <taxon>Nicotianoideae</taxon>
        <taxon>Nicotianeae</taxon>
        <taxon>Nicotiana</taxon>
    </lineage>
</organism>
<evidence type="ECO:0000256" key="2">
    <source>
        <dbReference type="SAM" id="MobiDB-lite"/>
    </source>
</evidence>
<gene>
    <name evidence="4" type="primary">LOC104216648</name>
</gene>
<evidence type="ECO:0000313" key="3">
    <source>
        <dbReference type="Proteomes" id="UP000189701"/>
    </source>
</evidence>